<reference evidence="3 4" key="1">
    <citation type="submission" date="2024-04" db="EMBL/GenBank/DDBJ databases">
        <title>Genome assembly C_amara_ONT_v2.</title>
        <authorList>
            <person name="Yant L."/>
            <person name="Moore C."/>
            <person name="Slenker M."/>
        </authorList>
    </citation>
    <scope>NUCLEOTIDE SEQUENCE [LARGE SCALE GENOMIC DNA]</scope>
    <source>
        <tissue evidence="3">Leaf</tissue>
    </source>
</reference>
<name>A0ABD1ASA6_CARAN</name>
<sequence>MGKNNTRILTQFTALAMVLTVAIMVKEATSIHICNVDTNDLKKCRPAVTGDNPPPPEPACCEVAKAANLQCLCRHKAFIHRFMINPSKLRPLLNNCGVNSPSCF</sequence>
<accession>A0ABD1ASA6</accession>
<dbReference type="CDD" id="cd04660">
    <property type="entry name" value="nsLTP_like"/>
    <property type="match status" value="1"/>
</dbReference>
<dbReference type="Pfam" id="PF14368">
    <property type="entry name" value="LTP_2"/>
    <property type="match status" value="1"/>
</dbReference>
<dbReference type="SMART" id="SM00499">
    <property type="entry name" value="AAI"/>
    <property type="match status" value="1"/>
</dbReference>
<keyword evidence="4" id="KW-1185">Reference proteome</keyword>
<dbReference type="Proteomes" id="UP001558713">
    <property type="component" value="Unassembled WGS sequence"/>
</dbReference>
<keyword evidence="1" id="KW-0732">Signal</keyword>
<feature type="domain" description="Bifunctional inhibitor/plant lipid transfer protein/seed storage helical" evidence="2">
    <location>
        <begin position="34"/>
        <end position="103"/>
    </location>
</feature>
<feature type="chain" id="PRO_5044803604" evidence="1">
    <location>
        <begin position="31"/>
        <end position="104"/>
    </location>
</feature>
<dbReference type="PANTHER" id="PTHR33122">
    <property type="entry name" value="LIPID BINDING PROTEIN-RELATED"/>
    <property type="match status" value="1"/>
</dbReference>
<dbReference type="PANTHER" id="PTHR33122:SF40">
    <property type="entry name" value="BIFUNCTIONAL INHIBITOR_LIPID-TRANSFER PROTEIN_SEED STORAGE 2S ALBUMIN SUPERFAMILY PROTEIN"/>
    <property type="match status" value="1"/>
</dbReference>
<dbReference type="SUPFAM" id="SSF47699">
    <property type="entry name" value="Bifunctional inhibitor/lipid-transfer protein/seed storage 2S albumin"/>
    <property type="match status" value="1"/>
</dbReference>
<comment type="caution">
    <text evidence="3">The sequence shown here is derived from an EMBL/GenBank/DDBJ whole genome shotgun (WGS) entry which is preliminary data.</text>
</comment>
<protein>
    <submittedName>
        <fullName evidence="3">Lipid-transfer protein DIR1</fullName>
    </submittedName>
</protein>
<feature type="signal peptide" evidence="1">
    <location>
        <begin position="1"/>
        <end position="30"/>
    </location>
</feature>
<dbReference type="InterPro" id="IPR039265">
    <property type="entry name" value="DIR1-like"/>
</dbReference>
<dbReference type="Gene3D" id="1.10.110.10">
    <property type="entry name" value="Plant lipid-transfer and hydrophobic proteins"/>
    <property type="match status" value="1"/>
</dbReference>
<dbReference type="EMBL" id="JBANAX010000410">
    <property type="protein sequence ID" value="KAL1209657.1"/>
    <property type="molecule type" value="Genomic_DNA"/>
</dbReference>
<gene>
    <name evidence="3" type="ORF">V5N11_027864</name>
</gene>
<dbReference type="AlphaFoldDB" id="A0ABD1ASA6"/>
<proteinExistence type="predicted"/>
<evidence type="ECO:0000313" key="3">
    <source>
        <dbReference type="EMBL" id="KAL1209657.1"/>
    </source>
</evidence>
<evidence type="ECO:0000313" key="4">
    <source>
        <dbReference type="Proteomes" id="UP001558713"/>
    </source>
</evidence>
<organism evidence="3 4">
    <name type="scientific">Cardamine amara subsp. amara</name>
    <dbReference type="NCBI Taxonomy" id="228776"/>
    <lineage>
        <taxon>Eukaryota</taxon>
        <taxon>Viridiplantae</taxon>
        <taxon>Streptophyta</taxon>
        <taxon>Embryophyta</taxon>
        <taxon>Tracheophyta</taxon>
        <taxon>Spermatophyta</taxon>
        <taxon>Magnoliopsida</taxon>
        <taxon>eudicotyledons</taxon>
        <taxon>Gunneridae</taxon>
        <taxon>Pentapetalae</taxon>
        <taxon>rosids</taxon>
        <taxon>malvids</taxon>
        <taxon>Brassicales</taxon>
        <taxon>Brassicaceae</taxon>
        <taxon>Cardamineae</taxon>
        <taxon>Cardamine</taxon>
    </lineage>
</organism>
<dbReference type="InterPro" id="IPR044741">
    <property type="entry name" value="NsLTP-like"/>
</dbReference>
<evidence type="ECO:0000256" key="1">
    <source>
        <dbReference type="SAM" id="SignalP"/>
    </source>
</evidence>
<evidence type="ECO:0000259" key="2">
    <source>
        <dbReference type="SMART" id="SM00499"/>
    </source>
</evidence>
<dbReference type="InterPro" id="IPR036312">
    <property type="entry name" value="Bifun_inhib/LTP/seed_sf"/>
</dbReference>
<dbReference type="InterPro" id="IPR016140">
    <property type="entry name" value="Bifunc_inhib/LTP/seed_store"/>
</dbReference>